<sequence>MTINHFFLWVTARNMATLRTFYSKVLAPVGYKELICAHNSTLIGFGSDYPYFWLKALPEGKQTMPVHVAFDAPDWAAVDEFHRVALENGAQGNGDPGIREEMSRYPYYAAFAIDMEGNNVEAVSAPREARNA</sequence>
<organism evidence="1 2">
    <name type="scientific">Aspergillus versicolor CBS 583.65</name>
    <dbReference type="NCBI Taxonomy" id="1036611"/>
    <lineage>
        <taxon>Eukaryota</taxon>
        <taxon>Fungi</taxon>
        <taxon>Dikarya</taxon>
        <taxon>Ascomycota</taxon>
        <taxon>Pezizomycotina</taxon>
        <taxon>Eurotiomycetes</taxon>
        <taxon>Eurotiomycetidae</taxon>
        <taxon>Eurotiales</taxon>
        <taxon>Aspergillaceae</taxon>
        <taxon>Aspergillus</taxon>
        <taxon>Aspergillus subgen. Nidulantes</taxon>
    </lineage>
</organism>
<dbReference type="PANTHER" id="PTHR35006">
    <property type="entry name" value="GLYOXALASE FAMILY PROTEIN (AFU_ORTHOLOGUE AFUA_5G14830)"/>
    <property type="match status" value="1"/>
</dbReference>
<accession>A0A1L9Q2G2</accession>
<dbReference type="PANTHER" id="PTHR35006:SF2">
    <property type="entry name" value="GLYOXALASE FAMILY PROTEIN (AFU_ORTHOLOGUE AFUA_5G14830)"/>
    <property type="match status" value="1"/>
</dbReference>
<keyword evidence="2" id="KW-1185">Reference proteome</keyword>
<dbReference type="Proteomes" id="UP000184073">
    <property type="component" value="Unassembled WGS sequence"/>
</dbReference>
<protein>
    <recommendedName>
        <fullName evidence="3">VOC domain-containing protein</fullName>
    </recommendedName>
</protein>
<evidence type="ECO:0000313" key="1">
    <source>
        <dbReference type="EMBL" id="OJJ07928.1"/>
    </source>
</evidence>
<dbReference type="RefSeq" id="XP_040673690.1">
    <property type="nucleotide sequence ID" value="XM_040816365.1"/>
</dbReference>
<dbReference type="GeneID" id="63731876"/>
<dbReference type="SUPFAM" id="SSF54593">
    <property type="entry name" value="Glyoxalase/Bleomycin resistance protein/Dihydroxybiphenyl dioxygenase"/>
    <property type="match status" value="1"/>
</dbReference>
<proteinExistence type="predicted"/>
<gene>
    <name evidence="1" type="ORF">ASPVEDRAFT_76692</name>
</gene>
<reference evidence="2" key="1">
    <citation type="journal article" date="2017" name="Genome Biol.">
        <title>Comparative genomics reveals high biological diversity and specific adaptations in the industrially and medically important fungal genus Aspergillus.</title>
        <authorList>
            <person name="de Vries R.P."/>
            <person name="Riley R."/>
            <person name="Wiebenga A."/>
            <person name="Aguilar-Osorio G."/>
            <person name="Amillis S."/>
            <person name="Uchima C.A."/>
            <person name="Anderluh G."/>
            <person name="Asadollahi M."/>
            <person name="Askin M."/>
            <person name="Barry K."/>
            <person name="Battaglia E."/>
            <person name="Bayram O."/>
            <person name="Benocci T."/>
            <person name="Braus-Stromeyer S.A."/>
            <person name="Caldana C."/>
            <person name="Canovas D."/>
            <person name="Cerqueira G.C."/>
            <person name="Chen F."/>
            <person name="Chen W."/>
            <person name="Choi C."/>
            <person name="Clum A."/>
            <person name="Dos Santos R.A."/>
            <person name="Damasio A.R."/>
            <person name="Diallinas G."/>
            <person name="Emri T."/>
            <person name="Fekete E."/>
            <person name="Flipphi M."/>
            <person name="Freyberg S."/>
            <person name="Gallo A."/>
            <person name="Gournas C."/>
            <person name="Habgood R."/>
            <person name="Hainaut M."/>
            <person name="Harispe M.L."/>
            <person name="Henrissat B."/>
            <person name="Hilden K.S."/>
            <person name="Hope R."/>
            <person name="Hossain A."/>
            <person name="Karabika E."/>
            <person name="Karaffa L."/>
            <person name="Karanyi Z."/>
            <person name="Krasevec N."/>
            <person name="Kuo A."/>
            <person name="Kusch H."/>
            <person name="LaButti K."/>
            <person name="Lagendijk E.L."/>
            <person name="Lapidus A."/>
            <person name="Levasseur A."/>
            <person name="Lindquist E."/>
            <person name="Lipzen A."/>
            <person name="Logrieco A.F."/>
            <person name="MacCabe A."/>
            <person name="Maekelae M.R."/>
            <person name="Malavazi I."/>
            <person name="Melin P."/>
            <person name="Meyer V."/>
            <person name="Mielnichuk N."/>
            <person name="Miskei M."/>
            <person name="Molnar A.P."/>
            <person name="Mule G."/>
            <person name="Ngan C.Y."/>
            <person name="Orejas M."/>
            <person name="Orosz E."/>
            <person name="Ouedraogo J.P."/>
            <person name="Overkamp K.M."/>
            <person name="Park H.-S."/>
            <person name="Perrone G."/>
            <person name="Piumi F."/>
            <person name="Punt P.J."/>
            <person name="Ram A.F."/>
            <person name="Ramon A."/>
            <person name="Rauscher S."/>
            <person name="Record E."/>
            <person name="Riano-Pachon D.M."/>
            <person name="Robert V."/>
            <person name="Roehrig J."/>
            <person name="Ruller R."/>
            <person name="Salamov A."/>
            <person name="Salih N.S."/>
            <person name="Samson R.A."/>
            <person name="Sandor E."/>
            <person name="Sanguinetti M."/>
            <person name="Schuetze T."/>
            <person name="Sepcic K."/>
            <person name="Shelest E."/>
            <person name="Sherlock G."/>
            <person name="Sophianopoulou V."/>
            <person name="Squina F.M."/>
            <person name="Sun H."/>
            <person name="Susca A."/>
            <person name="Todd R.B."/>
            <person name="Tsang A."/>
            <person name="Unkles S.E."/>
            <person name="van de Wiele N."/>
            <person name="van Rossen-Uffink D."/>
            <person name="Oliveira J.V."/>
            <person name="Vesth T.C."/>
            <person name="Visser J."/>
            <person name="Yu J.-H."/>
            <person name="Zhou M."/>
            <person name="Andersen M.R."/>
            <person name="Archer D.B."/>
            <person name="Baker S.E."/>
            <person name="Benoit I."/>
            <person name="Brakhage A.A."/>
            <person name="Braus G.H."/>
            <person name="Fischer R."/>
            <person name="Frisvad J.C."/>
            <person name="Goldman G.H."/>
            <person name="Houbraken J."/>
            <person name="Oakley B."/>
            <person name="Pocsi I."/>
            <person name="Scazzocchio C."/>
            <person name="Seiboth B."/>
            <person name="vanKuyk P.A."/>
            <person name="Wortman J."/>
            <person name="Dyer P.S."/>
            <person name="Grigoriev I.V."/>
        </authorList>
    </citation>
    <scope>NUCLEOTIDE SEQUENCE [LARGE SCALE GENOMIC DNA]</scope>
    <source>
        <strain evidence="2">CBS 583.65</strain>
    </source>
</reference>
<evidence type="ECO:0000313" key="2">
    <source>
        <dbReference type="Proteomes" id="UP000184073"/>
    </source>
</evidence>
<dbReference type="VEuPathDB" id="FungiDB:ASPVEDRAFT_76692"/>
<dbReference type="AlphaFoldDB" id="A0A1L9Q2G2"/>
<dbReference type="InterPro" id="IPR029068">
    <property type="entry name" value="Glyas_Bleomycin-R_OHBP_Dase"/>
</dbReference>
<evidence type="ECO:0008006" key="3">
    <source>
        <dbReference type="Google" id="ProtNLM"/>
    </source>
</evidence>
<dbReference type="EMBL" id="KV878138">
    <property type="protein sequence ID" value="OJJ07928.1"/>
    <property type="molecule type" value="Genomic_DNA"/>
</dbReference>
<name>A0A1L9Q2G2_ASPVE</name>
<dbReference type="OrthoDB" id="10249419at2759"/>
<dbReference type="Gene3D" id="3.10.180.10">
    <property type="entry name" value="2,3-Dihydroxybiphenyl 1,2-Dioxygenase, domain 1"/>
    <property type="match status" value="1"/>
</dbReference>